<proteinExistence type="predicted"/>
<organism evidence="1">
    <name type="scientific">Arundo donax</name>
    <name type="common">Giant reed</name>
    <name type="synonym">Donax arundinaceus</name>
    <dbReference type="NCBI Taxonomy" id="35708"/>
    <lineage>
        <taxon>Eukaryota</taxon>
        <taxon>Viridiplantae</taxon>
        <taxon>Streptophyta</taxon>
        <taxon>Embryophyta</taxon>
        <taxon>Tracheophyta</taxon>
        <taxon>Spermatophyta</taxon>
        <taxon>Magnoliopsida</taxon>
        <taxon>Liliopsida</taxon>
        <taxon>Poales</taxon>
        <taxon>Poaceae</taxon>
        <taxon>PACMAD clade</taxon>
        <taxon>Arundinoideae</taxon>
        <taxon>Arundineae</taxon>
        <taxon>Arundo</taxon>
    </lineage>
</organism>
<reference evidence="1" key="1">
    <citation type="submission" date="2014-09" db="EMBL/GenBank/DDBJ databases">
        <authorList>
            <person name="Magalhaes I.L.F."/>
            <person name="Oliveira U."/>
            <person name="Santos F.R."/>
            <person name="Vidigal T.H.D.A."/>
            <person name="Brescovit A.D."/>
            <person name="Santos A.J."/>
        </authorList>
    </citation>
    <scope>NUCLEOTIDE SEQUENCE</scope>
    <source>
        <tissue evidence="1">Shoot tissue taken approximately 20 cm above the soil surface</tissue>
    </source>
</reference>
<sequence length="44" mass="5372">MYCDRYVIFLWLCKVEISCSLKVTCSYLRIILSEDSRLSREYWS</sequence>
<evidence type="ECO:0000313" key="1">
    <source>
        <dbReference type="EMBL" id="JAE25322.1"/>
    </source>
</evidence>
<name>A0A0A9GLF6_ARUDO</name>
<protein>
    <submittedName>
        <fullName evidence="1">Uncharacterized protein</fullName>
    </submittedName>
</protein>
<dbReference type="AlphaFoldDB" id="A0A0A9GLF6"/>
<dbReference type="EMBL" id="GBRH01172574">
    <property type="protein sequence ID" value="JAE25322.1"/>
    <property type="molecule type" value="Transcribed_RNA"/>
</dbReference>
<accession>A0A0A9GLF6</accession>
<reference evidence="1" key="2">
    <citation type="journal article" date="2015" name="Data Brief">
        <title>Shoot transcriptome of the giant reed, Arundo donax.</title>
        <authorList>
            <person name="Barrero R.A."/>
            <person name="Guerrero F.D."/>
            <person name="Moolhuijzen P."/>
            <person name="Goolsby J.A."/>
            <person name="Tidwell J."/>
            <person name="Bellgard S.E."/>
            <person name="Bellgard M.I."/>
        </authorList>
    </citation>
    <scope>NUCLEOTIDE SEQUENCE</scope>
    <source>
        <tissue evidence="1">Shoot tissue taken approximately 20 cm above the soil surface</tissue>
    </source>
</reference>